<sequence length="37" mass="3890">MGGRHRLRKRSGASMCGRGVGVRRGPAAFFSAQDADA</sequence>
<dbReference type="EMBL" id="CP012109">
    <property type="protein sequence ID" value="AKQ68743.1"/>
    <property type="molecule type" value="Genomic_DNA"/>
</dbReference>
<evidence type="ECO:0000313" key="2">
    <source>
        <dbReference type="Proteomes" id="UP000009026"/>
    </source>
</evidence>
<dbReference type="KEGG" id="mym:A176_005655"/>
<keyword evidence="2" id="KW-1185">Reference proteome</keyword>
<evidence type="ECO:0000313" key="1">
    <source>
        <dbReference type="EMBL" id="AKQ68743.1"/>
    </source>
</evidence>
<dbReference type="AlphaFoldDB" id="A0A0H4X4C0"/>
<proteinExistence type="predicted"/>
<dbReference type="PATRIC" id="fig|1297742.4.peg.5752"/>
<dbReference type="Proteomes" id="UP000009026">
    <property type="component" value="Chromosome"/>
</dbReference>
<gene>
    <name evidence="1" type="ORF">A176_005655</name>
</gene>
<organism evidence="1 2">
    <name type="scientific">Pseudomyxococcus hansupus</name>
    <dbReference type="NCBI Taxonomy" id="1297742"/>
    <lineage>
        <taxon>Bacteria</taxon>
        <taxon>Pseudomonadati</taxon>
        <taxon>Myxococcota</taxon>
        <taxon>Myxococcia</taxon>
        <taxon>Myxococcales</taxon>
        <taxon>Cystobacterineae</taxon>
        <taxon>Myxococcaceae</taxon>
        <taxon>Pseudomyxococcus</taxon>
    </lineage>
</organism>
<name>A0A0H4X4C0_9BACT</name>
<accession>A0A0H4X4C0</accession>
<dbReference type="STRING" id="1297742.A176_005655"/>
<reference evidence="1 2" key="1">
    <citation type="journal article" date="2016" name="PLoS ONE">
        <title>Complete Genome Sequence and Comparative Genomics of a Novel Myxobacterium Myxococcus hansupus.</title>
        <authorList>
            <person name="Sharma G."/>
            <person name="Narwani T."/>
            <person name="Subramanian S."/>
        </authorList>
    </citation>
    <scope>NUCLEOTIDE SEQUENCE [LARGE SCALE GENOMIC DNA]</scope>
    <source>
        <strain evidence="2">mixupus</strain>
    </source>
</reference>
<protein>
    <submittedName>
        <fullName evidence="1">Uncharacterized protein</fullName>
    </submittedName>
</protein>